<gene>
    <name evidence="6" type="ORF">Acr_12g0005090</name>
</gene>
<evidence type="ECO:0000313" key="7">
    <source>
        <dbReference type="Proteomes" id="UP000585474"/>
    </source>
</evidence>
<evidence type="ECO:0000256" key="3">
    <source>
        <dbReference type="ARBA" id="ARBA00022989"/>
    </source>
</evidence>
<comment type="subcellular location">
    <subcellularLocation>
        <location evidence="1">Membrane</location>
        <topology evidence="1">Multi-pass membrane protein</topology>
    </subcellularLocation>
</comment>
<keyword evidence="3" id="KW-1133">Transmembrane helix</keyword>
<dbReference type="EMBL" id="BJWL01000012">
    <property type="protein sequence ID" value="GFY97968.1"/>
    <property type="molecule type" value="Genomic_DNA"/>
</dbReference>
<accession>A0A7J0FGZ8</accession>
<proteinExistence type="predicted"/>
<comment type="caution">
    <text evidence="6">The sequence shown here is derived from an EMBL/GenBank/DDBJ whole genome shotgun (WGS) entry which is preliminary data.</text>
</comment>
<evidence type="ECO:0000256" key="5">
    <source>
        <dbReference type="SAM" id="MobiDB-lite"/>
    </source>
</evidence>
<evidence type="ECO:0000256" key="4">
    <source>
        <dbReference type="ARBA" id="ARBA00023136"/>
    </source>
</evidence>
<keyword evidence="4" id="KW-0472">Membrane</keyword>
<dbReference type="Proteomes" id="UP000585474">
    <property type="component" value="Unassembled WGS sequence"/>
</dbReference>
<feature type="region of interest" description="Disordered" evidence="5">
    <location>
        <begin position="67"/>
        <end position="110"/>
    </location>
</feature>
<evidence type="ECO:0000256" key="1">
    <source>
        <dbReference type="ARBA" id="ARBA00004141"/>
    </source>
</evidence>
<dbReference type="Pfam" id="PF11744">
    <property type="entry name" value="ALMT"/>
    <property type="match status" value="1"/>
</dbReference>
<keyword evidence="2" id="KW-0812">Transmembrane</keyword>
<reference evidence="6 7" key="1">
    <citation type="submission" date="2019-07" db="EMBL/GenBank/DDBJ databases">
        <title>De Novo Assembly of kiwifruit Actinidia rufa.</title>
        <authorList>
            <person name="Sugita-Konishi S."/>
            <person name="Sato K."/>
            <person name="Mori E."/>
            <person name="Abe Y."/>
            <person name="Kisaki G."/>
            <person name="Hamano K."/>
            <person name="Suezawa K."/>
            <person name="Otani M."/>
            <person name="Fukuda T."/>
            <person name="Manabe T."/>
            <person name="Gomi K."/>
            <person name="Tabuchi M."/>
            <person name="Akimitsu K."/>
            <person name="Kataoka I."/>
        </authorList>
    </citation>
    <scope>NUCLEOTIDE SEQUENCE [LARGE SCALE GENOMIC DNA]</scope>
    <source>
        <strain evidence="7">cv. Fuchu</strain>
    </source>
</reference>
<evidence type="ECO:0000313" key="6">
    <source>
        <dbReference type="EMBL" id="GFY97968.1"/>
    </source>
</evidence>
<dbReference type="AlphaFoldDB" id="A0A7J0FGZ8"/>
<evidence type="ECO:0000256" key="2">
    <source>
        <dbReference type="ARBA" id="ARBA00022692"/>
    </source>
</evidence>
<keyword evidence="7" id="KW-1185">Reference proteome</keyword>
<dbReference type="InterPro" id="IPR020966">
    <property type="entry name" value="ALMT"/>
</dbReference>
<dbReference type="OrthoDB" id="1742128at2759"/>
<name>A0A7J0FGZ8_9ERIC</name>
<protein>
    <submittedName>
        <fullName evidence="6">Uncharacterized protein</fullName>
    </submittedName>
</protein>
<dbReference type="GO" id="GO:0015743">
    <property type="term" value="P:malate transport"/>
    <property type="evidence" value="ECO:0007669"/>
    <property type="project" value="InterPro"/>
</dbReference>
<sequence>MKMSSESGKALKTLAMAIKTVTNPSSSSIHIENSKVAIDELKTAMDDALRERFDLLKILLHRGIVKPVSDSNGGGDGGDHVIIQVHEKSLDSPENGNPRASKTSSRDDVL</sequence>
<dbReference type="GO" id="GO:0016020">
    <property type="term" value="C:membrane"/>
    <property type="evidence" value="ECO:0007669"/>
    <property type="project" value="UniProtKB-SubCell"/>
</dbReference>
<feature type="compositionally biased region" description="Polar residues" evidence="5">
    <location>
        <begin position="92"/>
        <end position="103"/>
    </location>
</feature>
<organism evidence="6 7">
    <name type="scientific">Actinidia rufa</name>
    <dbReference type="NCBI Taxonomy" id="165716"/>
    <lineage>
        <taxon>Eukaryota</taxon>
        <taxon>Viridiplantae</taxon>
        <taxon>Streptophyta</taxon>
        <taxon>Embryophyta</taxon>
        <taxon>Tracheophyta</taxon>
        <taxon>Spermatophyta</taxon>
        <taxon>Magnoliopsida</taxon>
        <taxon>eudicotyledons</taxon>
        <taxon>Gunneridae</taxon>
        <taxon>Pentapetalae</taxon>
        <taxon>asterids</taxon>
        <taxon>Ericales</taxon>
        <taxon>Actinidiaceae</taxon>
        <taxon>Actinidia</taxon>
    </lineage>
</organism>